<comment type="caution">
    <text evidence="1">The sequence shown here is derived from an EMBL/GenBank/DDBJ whole genome shotgun (WGS) entry which is preliminary data.</text>
</comment>
<accession>A0A147EYM0</accession>
<sequence length="164" mass="17394">MVALSADFEEMAAFLPTVQVAIENFAAAAGALTELKLGAVSPAQRQASLVRVAHDMLPPANGLSSSGAELEQRVLRADARLRAVAEELRSIDVSAAQESLNSLKLGFAGVAELAPMVQQMGQLVQMLRIAALTNVTMRRSLQPAITGIKSLSNAIDTVRSWNQI</sequence>
<evidence type="ECO:0000313" key="1">
    <source>
        <dbReference type="EMBL" id="KTR95310.1"/>
    </source>
</evidence>
<dbReference type="Proteomes" id="UP000075025">
    <property type="component" value="Unassembled WGS sequence"/>
</dbReference>
<protein>
    <submittedName>
        <fullName evidence="1">Uncharacterized protein</fullName>
    </submittedName>
</protein>
<name>A0A147EYM0_MICTE</name>
<gene>
    <name evidence="1" type="ORF">NS220_06430</name>
</gene>
<reference evidence="1 2" key="1">
    <citation type="journal article" date="2016" name="Front. Microbiol.">
        <title>Genomic Resource of Rice Seed Associated Bacteria.</title>
        <authorList>
            <person name="Midha S."/>
            <person name="Bansal K."/>
            <person name="Sharma S."/>
            <person name="Kumar N."/>
            <person name="Patil P.P."/>
            <person name="Chaudhry V."/>
            <person name="Patil P.B."/>
        </authorList>
    </citation>
    <scope>NUCLEOTIDE SEQUENCE [LARGE SCALE GENOMIC DNA]</scope>
    <source>
        <strain evidence="1 2">NS220</strain>
    </source>
</reference>
<evidence type="ECO:0000313" key="2">
    <source>
        <dbReference type="Proteomes" id="UP000075025"/>
    </source>
</evidence>
<organism evidence="1 2">
    <name type="scientific">Microbacterium testaceum</name>
    <name type="common">Aureobacterium testaceum</name>
    <name type="synonym">Brevibacterium testaceum</name>
    <dbReference type="NCBI Taxonomy" id="2033"/>
    <lineage>
        <taxon>Bacteria</taxon>
        <taxon>Bacillati</taxon>
        <taxon>Actinomycetota</taxon>
        <taxon>Actinomycetes</taxon>
        <taxon>Micrococcales</taxon>
        <taxon>Microbacteriaceae</taxon>
        <taxon>Microbacterium</taxon>
    </lineage>
</organism>
<dbReference type="PATRIC" id="fig|2033.6.peg.2261"/>
<dbReference type="EMBL" id="LDRT01000035">
    <property type="protein sequence ID" value="KTR95310.1"/>
    <property type="molecule type" value="Genomic_DNA"/>
</dbReference>
<proteinExistence type="predicted"/>
<dbReference type="AlphaFoldDB" id="A0A147EYM0"/>